<dbReference type="Proteomes" id="UP000002213">
    <property type="component" value="Chromosome"/>
</dbReference>
<reference evidence="1 2" key="1">
    <citation type="journal article" date="2009" name="Stand. Genomic Sci.">
        <title>Complete genome sequence of Actinosynnema mirum type strain (101).</title>
        <authorList>
            <person name="Land M."/>
            <person name="Lapidus A."/>
            <person name="Mayilraj S."/>
            <person name="Chen F."/>
            <person name="Copeland A."/>
            <person name="Del Rio T.G."/>
            <person name="Nolan M."/>
            <person name="Lucas S."/>
            <person name="Tice H."/>
            <person name="Cheng J.F."/>
            <person name="Chertkov O."/>
            <person name="Bruce D."/>
            <person name="Goodwin L."/>
            <person name="Pitluck S."/>
            <person name="Rohde M."/>
            <person name="Goker M."/>
            <person name="Pati A."/>
            <person name="Ivanova N."/>
            <person name="Mavromatis K."/>
            <person name="Chen A."/>
            <person name="Palaniappan K."/>
            <person name="Hauser L."/>
            <person name="Chang Y.J."/>
            <person name="Jeffries C.C."/>
            <person name="Brettin T."/>
            <person name="Detter J.C."/>
            <person name="Han C."/>
            <person name="Chain P."/>
            <person name="Tindall B.J."/>
            <person name="Bristow J."/>
            <person name="Eisen J.A."/>
            <person name="Markowitz V."/>
            <person name="Hugenholtz P."/>
            <person name="Kyrpides N.C."/>
            <person name="Klenk H.P."/>
        </authorList>
    </citation>
    <scope>NUCLEOTIDE SEQUENCE [LARGE SCALE GENOMIC DNA]</scope>
    <source>
        <strain evidence="2">ATCC 29888 / DSM 43827 / JCM 3225 / NBRC 14064 / NCIMB 13271 / NRRL B-12336 / IMRU 3971 / 101</strain>
    </source>
</reference>
<dbReference type="HOGENOM" id="CLU_1736647_0_0_11"/>
<name>C6WP84_ACTMD</name>
<organism evidence="1 2">
    <name type="scientific">Actinosynnema mirum (strain ATCC 29888 / DSM 43827 / JCM 3225 / NBRC 14064 / NCIMB 13271 / NRRL B-12336 / IMRU 3971 / 101)</name>
    <dbReference type="NCBI Taxonomy" id="446462"/>
    <lineage>
        <taxon>Bacteria</taxon>
        <taxon>Bacillati</taxon>
        <taxon>Actinomycetota</taxon>
        <taxon>Actinomycetes</taxon>
        <taxon>Pseudonocardiales</taxon>
        <taxon>Pseudonocardiaceae</taxon>
        <taxon>Actinosynnema</taxon>
    </lineage>
</organism>
<dbReference type="EMBL" id="CP001630">
    <property type="protein sequence ID" value="ACU38586.1"/>
    <property type="molecule type" value="Genomic_DNA"/>
</dbReference>
<dbReference type="KEGG" id="ami:Amir_4757"/>
<sequence length="150" mass="15840">MANGREDFVAALALAVVREIAPEEAVVFSAVRDSYFRDPEATLRGVGAGDRELGTGPGAIAEFGEAVIPYVLALASAVGASLLDRFGDAVVDLLLGRLRHGVEPVGSLSRKQEDAVREAARARARELGLPEEKVDEIIAAMLGSLGRDDR</sequence>
<evidence type="ECO:0000313" key="2">
    <source>
        <dbReference type="Proteomes" id="UP000002213"/>
    </source>
</evidence>
<dbReference type="STRING" id="446462.Amir_4757"/>
<proteinExistence type="predicted"/>
<dbReference type="AlphaFoldDB" id="C6WP84"/>
<dbReference type="RefSeq" id="WP_015803473.1">
    <property type="nucleotide sequence ID" value="NC_013093.1"/>
</dbReference>
<accession>C6WP84</accession>
<keyword evidence="2" id="KW-1185">Reference proteome</keyword>
<gene>
    <name evidence="1" type="ordered locus">Amir_4757</name>
</gene>
<evidence type="ECO:0000313" key="1">
    <source>
        <dbReference type="EMBL" id="ACU38586.1"/>
    </source>
</evidence>
<protein>
    <submittedName>
        <fullName evidence="1">Ubiquinol-cytochrome c chaperone</fullName>
    </submittedName>
</protein>